<dbReference type="KEGG" id="scor:J3U87_13835"/>
<accession>A0A8A4TWH2</accession>
<dbReference type="SUPFAM" id="SSF82714">
    <property type="entry name" value="Multidrug efflux transporter AcrB TolC docking domain, DN and DC subdomains"/>
    <property type="match status" value="2"/>
</dbReference>
<organism evidence="2 3">
    <name type="scientific">Sulfidibacter corallicola</name>
    <dbReference type="NCBI Taxonomy" id="2818388"/>
    <lineage>
        <taxon>Bacteria</taxon>
        <taxon>Pseudomonadati</taxon>
        <taxon>Acidobacteriota</taxon>
        <taxon>Holophagae</taxon>
        <taxon>Acanthopleuribacterales</taxon>
        <taxon>Acanthopleuribacteraceae</taxon>
        <taxon>Sulfidibacter</taxon>
    </lineage>
</organism>
<feature type="transmembrane region" description="Helical" evidence="1">
    <location>
        <begin position="462"/>
        <end position="489"/>
    </location>
</feature>
<dbReference type="InterPro" id="IPR027463">
    <property type="entry name" value="AcrB_DN_DC_subdom"/>
</dbReference>
<feature type="transmembrane region" description="Helical" evidence="1">
    <location>
        <begin position="987"/>
        <end position="1011"/>
    </location>
</feature>
<dbReference type="RefSeq" id="WP_237383633.1">
    <property type="nucleotide sequence ID" value="NZ_CP071793.1"/>
</dbReference>
<name>A0A8A4TWH2_SULCO</name>
<feature type="transmembrane region" description="Helical" evidence="1">
    <location>
        <begin position="432"/>
        <end position="450"/>
    </location>
</feature>
<feature type="transmembrane region" description="Helical" evidence="1">
    <location>
        <begin position="330"/>
        <end position="352"/>
    </location>
</feature>
<dbReference type="Gene3D" id="3.30.70.1430">
    <property type="entry name" value="Multidrug efflux transporter AcrB pore domain"/>
    <property type="match status" value="2"/>
</dbReference>
<feature type="transmembrane region" description="Helical" evidence="1">
    <location>
        <begin position="385"/>
        <end position="411"/>
    </location>
</feature>
<feature type="transmembrane region" description="Helical" evidence="1">
    <location>
        <begin position="963"/>
        <end position="981"/>
    </location>
</feature>
<dbReference type="PRINTS" id="PR00702">
    <property type="entry name" value="ACRIFLAVINRP"/>
</dbReference>
<proteinExistence type="predicted"/>
<feature type="transmembrane region" description="Helical" evidence="1">
    <location>
        <begin position="913"/>
        <end position="934"/>
    </location>
</feature>
<feature type="transmembrane region" description="Helical" evidence="1">
    <location>
        <begin position="861"/>
        <end position="880"/>
    </location>
</feature>
<dbReference type="Pfam" id="PF00873">
    <property type="entry name" value="ACR_tran"/>
    <property type="match status" value="1"/>
</dbReference>
<dbReference type="Gene3D" id="1.20.1640.10">
    <property type="entry name" value="Multidrug efflux transporter AcrB transmembrane domain"/>
    <property type="match status" value="2"/>
</dbReference>
<keyword evidence="3" id="KW-1185">Reference proteome</keyword>
<dbReference type="Gene3D" id="3.30.2090.10">
    <property type="entry name" value="Multidrug efflux transporter AcrB TolC docking domain, DN and DC subdomains"/>
    <property type="match status" value="2"/>
</dbReference>
<feature type="transmembrane region" description="Helical" evidence="1">
    <location>
        <begin position="359"/>
        <end position="379"/>
    </location>
</feature>
<dbReference type="PANTHER" id="PTHR32063">
    <property type="match status" value="1"/>
</dbReference>
<dbReference type="EMBL" id="CP071793">
    <property type="protein sequence ID" value="QTD53531.1"/>
    <property type="molecule type" value="Genomic_DNA"/>
</dbReference>
<dbReference type="GO" id="GO:0005886">
    <property type="term" value="C:plasma membrane"/>
    <property type="evidence" value="ECO:0007669"/>
    <property type="project" value="TreeGrafter"/>
</dbReference>
<dbReference type="Gene3D" id="3.30.70.1320">
    <property type="entry name" value="Multidrug efflux transporter AcrB pore domain like"/>
    <property type="match status" value="1"/>
</dbReference>
<feature type="transmembrane region" description="Helical" evidence="1">
    <location>
        <begin position="887"/>
        <end position="907"/>
    </location>
</feature>
<dbReference type="SUPFAM" id="SSF82866">
    <property type="entry name" value="Multidrug efflux transporter AcrB transmembrane domain"/>
    <property type="match status" value="2"/>
</dbReference>
<evidence type="ECO:0000313" key="3">
    <source>
        <dbReference type="Proteomes" id="UP000663929"/>
    </source>
</evidence>
<feature type="transmembrane region" description="Helical" evidence="1">
    <location>
        <begin position="510"/>
        <end position="534"/>
    </location>
</feature>
<dbReference type="SUPFAM" id="SSF82693">
    <property type="entry name" value="Multidrug efflux transporter AcrB pore domain, PN1, PN2, PC1 and PC2 subdomains"/>
    <property type="match status" value="2"/>
</dbReference>
<dbReference type="PANTHER" id="PTHR32063:SF18">
    <property type="entry name" value="CATION EFFLUX SYSTEM PROTEIN"/>
    <property type="match status" value="1"/>
</dbReference>
<dbReference type="AlphaFoldDB" id="A0A8A4TWH2"/>
<dbReference type="GO" id="GO:0042910">
    <property type="term" value="F:xenobiotic transmembrane transporter activity"/>
    <property type="evidence" value="ECO:0007669"/>
    <property type="project" value="TreeGrafter"/>
</dbReference>
<keyword evidence="1" id="KW-0812">Transmembrane</keyword>
<evidence type="ECO:0000256" key="1">
    <source>
        <dbReference type="SAM" id="Phobius"/>
    </source>
</evidence>
<sequence length="1027" mass="114231">MNITRTAIEKNRITLVFLSLILISGLLAYKKMPRSQDPGFIVRTALVQTYFPGASPERVEKLVTDRLEKAIQEMPELDSVVSQSKTGVSILYVNIKESYKDMRPIWDSLRRKVERETPDLPDGVVGPFVNDEFGDIFGTIVSITGDGFSFAELKEIADTVRDEILMLENVAKVDIIGDQEERVFLEYNNARLAELGISPTQLQQILSAQNILISGGSLRVEDERIYLEPTGNYETVTDIEETIINLPGREETVYLKDLLHVYRDYIDPPQRQAYSSGEPCLILAISMREGGNIIDLGKEVKTEIKRLKGIYPIGIEFDIVSFEPDAVAEVIANFTGNLGQSVLVVMISMILFLGFRTGLIVASLIPSTILTTFLVMGAFDIGLDQISLAALIISLGLLVDNAIVMAESIMVNMAEGQKPIEAAVASSMELKIPLLTSSLTTSAAFLPIFLAKSATGEYTASLFKVVTISLLCSWILALTLIPLLCVLFLKVKPRDTEEGYDTKFYQQYRNLLLFGLRNRVLSIALILGTFYLALQGFKFIPQSFFPDSDERKFTVEIERSTGTAIEETSRMVRRVDQWMGENLTQNETRSGITNWSSYVGEGAPRFNLSYAPDPPTPGLAFMLVNVDDYRVIDDLANQLRGFVREHFPDAKITAKALPKGPVIENPIEIRLSGRDNDELYGLVDRVKAKLRETPGTFNIDDNWGLKTKKLIVHVNQARARRAGLSSQDIAVSLQTVFTGLETTQYREDDKTIPIVLRSVAADRQDLSKLEQLSVYSLASGQSVPLRQIADIEVVWEPPVIRRYNRLRTITVSCKLEKDMPAANVESLLIPWLAEYSRSWPPGYRWELGGEYETSGESNKSIADQLPIAAMIILLLLVSQFNSVRRPIIILMTLPLGIIGVVIGMLVTGASLGFMAFLGIISLSGIVINNAIVLIDRIRLEIEENGHSPSRAVIESAQRRLRPILLTTVTTLAGLLPLWYGGGPMFEPMAITIIFGLMFATVLTLGVVPLLYSMFFGVSFKTFDYHDN</sequence>
<keyword evidence="1" id="KW-1133">Transmembrane helix</keyword>
<dbReference type="Gene3D" id="3.30.70.1440">
    <property type="entry name" value="Multidrug efflux transporter AcrB pore domain"/>
    <property type="match status" value="1"/>
</dbReference>
<dbReference type="Proteomes" id="UP000663929">
    <property type="component" value="Chromosome"/>
</dbReference>
<keyword evidence="1" id="KW-0472">Membrane</keyword>
<protein>
    <submittedName>
        <fullName evidence="2">Efflux RND transporter permease subunit</fullName>
    </submittedName>
</protein>
<reference evidence="2" key="1">
    <citation type="submission" date="2021-03" db="EMBL/GenBank/DDBJ databases">
        <title>Acanthopleuribacteraceae sp. M133.</title>
        <authorList>
            <person name="Wang G."/>
        </authorList>
    </citation>
    <scope>NUCLEOTIDE SEQUENCE</scope>
    <source>
        <strain evidence="2">M133</strain>
    </source>
</reference>
<gene>
    <name evidence="2" type="ORF">J3U87_13835</name>
</gene>
<evidence type="ECO:0000313" key="2">
    <source>
        <dbReference type="EMBL" id="QTD53531.1"/>
    </source>
</evidence>
<dbReference type="InterPro" id="IPR001036">
    <property type="entry name" value="Acrflvin-R"/>
</dbReference>